<feature type="transmembrane region" description="Helical" evidence="4">
    <location>
        <begin position="149"/>
        <end position="168"/>
    </location>
</feature>
<feature type="transmembrane region" description="Helical" evidence="4">
    <location>
        <begin position="432"/>
        <end position="452"/>
    </location>
</feature>
<comment type="subcellular location">
    <subcellularLocation>
        <location evidence="1">Membrane</location>
        <topology evidence="1">Multi-pass membrane protein</topology>
    </subcellularLocation>
</comment>
<dbReference type="SUPFAM" id="SSF103473">
    <property type="entry name" value="MFS general substrate transporter"/>
    <property type="match status" value="1"/>
</dbReference>
<evidence type="ECO:0000256" key="2">
    <source>
        <dbReference type="ARBA" id="ARBA00006727"/>
    </source>
</evidence>
<feature type="transmembrane region" description="Helical" evidence="4">
    <location>
        <begin position="298"/>
        <end position="320"/>
    </location>
</feature>
<feature type="compositionally biased region" description="Polar residues" evidence="3">
    <location>
        <begin position="1"/>
        <end position="15"/>
    </location>
</feature>
<evidence type="ECO:0000256" key="4">
    <source>
        <dbReference type="SAM" id="Phobius"/>
    </source>
</evidence>
<dbReference type="Proteomes" id="UP000801864">
    <property type="component" value="Unassembled WGS sequence"/>
</dbReference>
<dbReference type="GO" id="GO:0016020">
    <property type="term" value="C:membrane"/>
    <property type="evidence" value="ECO:0007669"/>
    <property type="project" value="UniProtKB-SubCell"/>
</dbReference>
<feature type="transmembrane region" description="Helical" evidence="4">
    <location>
        <begin position="180"/>
        <end position="200"/>
    </location>
</feature>
<keyword evidence="7" id="KW-1185">Reference proteome</keyword>
<protein>
    <submittedName>
        <fullName evidence="6">Transporter ESBP6</fullName>
    </submittedName>
</protein>
<dbReference type="EMBL" id="QLNT01000007">
    <property type="protein sequence ID" value="KAF3073251.1"/>
    <property type="molecule type" value="Genomic_DNA"/>
</dbReference>
<dbReference type="PROSITE" id="PS50850">
    <property type="entry name" value="MFS"/>
    <property type="match status" value="1"/>
</dbReference>
<evidence type="ECO:0000256" key="1">
    <source>
        <dbReference type="ARBA" id="ARBA00004141"/>
    </source>
</evidence>
<sequence length="503" mass="53642">MSSTLTETAADSASSHGHFAQDDISLTQRSRHATSEAEEEAATPPAEPSATKRSNRPLPLYRKCAPNSFIRQTIIITIASFTIVFTCCGINFAFGIFQAVFETLSQQPDTPFTGASPADIDLIGTLSISLMTIGAPFVVAWSKRFSPKLISLIGSTIFSAALILASFGKSLWHFEVTQGVLLGLGTCMSYMVAVTIAPTWFTTRRGLGLGIITSGTGIGGLVWAPALKAAVDSMGYRNAMRLAGGIAFGLNVLASAAMAWEPEAKARIDMENAARTSRMDGILKVPIVDWRIARTRKFAAQALASIFQSAVYYLPLFFFATYARTLGYSDTAGANFIALSNACNAIGKIAIGYAADHMGRLNALVITTIISAIATISFWLPSTLSDDKATSQGLFISFTILYGIFASAYVALFPASLVELFGVHNFASVNGVLYMVRGMASLVGTPVGGVLIRSHSTGSPARSYEGMTVLTSVLLFAASISVIWVRMEAMIGVDGKLVKKWKM</sequence>
<accession>A0A9P4XG13</accession>
<dbReference type="AlphaFoldDB" id="A0A9P4XG13"/>
<keyword evidence="4" id="KW-0812">Transmembrane</keyword>
<feature type="transmembrane region" description="Helical" evidence="4">
    <location>
        <begin position="239"/>
        <end position="260"/>
    </location>
</feature>
<feature type="transmembrane region" description="Helical" evidence="4">
    <location>
        <begin position="361"/>
        <end position="381"/>
    </location>
</feature>
<feature type="region of interest" description="Disordered" evidence="3">
    <location>
        <begin position="1"/>
        <end position="57"/>
    </location>
</feature>
<dbReference type="Pfam" id="PF07690">
    <property type="entry name" value="MFS_1"/>
    <property type="match status" value="1"/>
</dbReference>
<dbReference type="InterPro" id="IPR011701">
    <property type="entry name" value="MFS"/>
</dbReference>
<feature type="transmembrane region" description="Helical" evidence="4">
    <location>
        <begin position="120"/>
        <end position="142"/>
    </location>
</feature>
<feature type="transmembrane region" description="Helical" evidence="4">
    <location>
        <begin position="73"/>
        <end position="100"/>
    </location>
</feature>
<dbReference type="InterPro" id="IPR036259">
    <property type="entry name" value="MFS_trans_sf"/>
</dbReference>
<feature type="domain" description="Major facilitator superfamily (MFS) profile" evidence="5">
    <location>
        <begin position="72"/>
        <end position="490"/>
    </location>
</feature>
<dbReference type="InterPro" id="IPR020846">
    <property type="entry name" value="MFS_dom"/>
</dbReference>
<feature type="transmembrane region" description="Helical" evidence="4">
    <location>
        <begin position="393"/>
        <end position="412"/>
    </location>
</feature>
<dbReference type="PANTHER" id="PTHR11360">
    <property type="entry name" value="MONOCARBOXYLATE TRANSPORTER"/>
    <property type="match status" value="1"/>
</dbReference>
<name>A0A9P4XG13_9HYPO</name>
<feature type="transmembrane region" description="Helical" evidence="4">
    <location>
        <begin position="207"/>
        <end position="227"/>
    </location>
</feature>
<dbReference type="InterPro" id="IPR050327">
    <property type="entry name" value="Proton-linked_MCT"/>
</dbReference>
<evidence type="ECO:0000256" key="3">
    <source>
        <dbReference type="SAM" id="MobiDB-lite"/>
    </source>
</evidence>
<organism evidence="6 7">
    <name type="scientific">Trichoderma lentiforme</name>
    <dbReference type="NCBI Taxonomy" id="1567552"/>
    <lineage>
        <taxon>Eukaryota</taxon>
        <taxon>Fungi</taxon>
        <taxon>Dikarya</taxon>
        <taxon>Ascomycota</taxon>
        <taxon>Pezizomycotina</taxon>
        <taxon>Sordariomycetes</taxon>
        <taxon>Hypocreomycetidae</taxon>
        <taxon>Hypocreales</taxon>
        <taxon>Hypocreaceae</taxon>
        <taxon>Trichoderma</taxon>
    </lineage>
</organism>
<feature type="compositionally biased region" description="Low complexity" evidence="3">
    <location>
        <begin position="42"/>
        <end position="51"/>
    </location>
</feature>
<dbReference type="GO" id="GO:0022857">
    <property type="term" value="F:transmembrane transporter activity"/>
    <property type="evidence" value="ECO:0007669"/>
    <property type="project" value="InterPro"/>
</dbReference>
<proteinExistence type="inferred from homology"/>
<evidence type="ECO:0000259" key="5">
    <source>
        <dbReference type="PROSITE" id="PS50850"/>
    </source>
</evidence>
<keyword evidence="4" id="KW-0472">Membrane</keyword>
<evidence type="ECO:0000313" key="6">
    <source>
        <dbReference type="EMBL" id="KAF3073251.1"/>
    </source>
</evidence>
<dbReference type="PANTHER" id="PTHR11360:SF284">
    <property type="entry name" value="EG:103B4.3 PROTEIN-RELATED"/>
    <property type="match status" value="1"/>
</dbReference>
<keyword evidence="4" id="KW-1133">Transmembrane helix</keyword>
<evidence type="ECO:0000313" key="7">
    <source>
        <dbReference type="Proteomes" id="UP000801864"/>
    </source>
</evidence>
<dbReference type="Gene3D" id="1.20.1250.20">
    <property type="entry name" value="MFS general substrate transporter like domains"/>
    <property type="match status" value="2"/>
</dbReference>
<gene>
    <name evidence="6" type="ORF">CFAM422_005020</name>
</gene>
<reference evidence="6 7" key="1">
    <citation type="submission" date="2018-06" db="EMBL/GenBank/DDBJ databases">
        <title>Genome analysis of cellulolytic fungus Trichoderma lentiforme CFAM-422.</title>
        <authorList>
            <person name="Steindorff A.S."/>
            <person name="Formighieri E.F."/>
            <person name="Midorikawa G.E.O."/>
            <person name="Tamietti M.S."/>
            <person name="Ramos E.Z."/>
            <person name="Silva A.S."/>
            <person name="Bon E.P.S."/>
            <person name="Mendes T.D."/>
            <person name="Damaso M.C.T."/>
            <person name="Favaro L.C.L."/>
        </authorList>
    </citation>
    <scope>NUCLEOTIDE SEQUENCE [LARGE SCALE GENOMIC DNA]</scope>
    <source>
        <strain evidence="6 7">CFAM-422</strain>
    </source>
</reference>
<comment type="similarity">
    <text evidence="2">Belongs to the major facilitator superfamily. Monocarboxylate porter (TC 2.A.1.13) family.</text>
</comment>
<comment type="caution">
    <text evidence="6">The sequence shown here is derived from an EMBL/GenBank/DDBJ whole genome shotgun (WGS) entry which is preliminary data.</text>
</comment>
<feature type="transmembrane region" description="Helical" evidence="4">
    <location>
        <begin position="464"/>
        <end position="485"/>
    </location>
</feature>